<keyword evidence="1" id="KW-1133">Transmembrane helix</keyword>
<accession>A0A0L0ML65</accession>
<dbReference type="PATRIC" id="fig|198422.3.peg.182"/>
<sequence length="297" mass="34908">MNIIFHSFTILAHNVEDDYEKIWQQSLTIKEKIQNQQNLLNNEINVAKKLKTQIDSLLGNHELPFNNLFDKVIQETESQEPTSLINQFNQSVMELDQLPKESKKIENLNPLKEKLDNLLTQYNEQLISIVKYNTKSIQELTNFTKNKVEKIFDIIEIFLTPPDEELKLTQEVRQDITNKEIDGALGSFHKGIQTLINVEKEMTFDKQLIAYNTAKFHFTEALQKYQNTNKLKKLFSYVLGNQELKSVYDKKFAILNAQSGNYKSMIQWLYIFGIFLIFIFILAIMYMPAFYDKNKKK</sequence>
<proteinExistence type="predicted"/>
<dbReference type="AlphaFoldDB" id="A0A0L0ML65"/>
<evidence type="ECO:0000313" key="3">
    <source>
        <dbReference type="Proteomes" id="UP000037086"/>
    </source>
</evidence>
<keyword evidence="3" id="KW-1185">Reference proteome</keyword>
<evidence type="ECO:0000256" key="1">
    <source>
        <dbReference type="SAM" id="Phobius"/>
    </source>
</evidence>
<evidence type="ECO:0000313" key="2">
    <source>
        <dbReference type="EMBL" id="KND62744.1"/>
    </source>
</evidence>
<feature type="transmembrane region" description="Helical" evidence="1">
    <location>
        <begin position="268"/>
        <end position="291"/>
    </location>
</feature>
<organism evidence="2 3">
    <name type="scientific">Candidatus Phytoplasma phoenicium</name>
    <dbReference type="NCBI Taxonomy" id="198422"/>
    <lineage>
        <taxon>Bacteria</taxon>
        <taxon>Bacillati</taxon>
        <taxon>Mycoplasmatota</taxon>
        <taxon>Mollicutes</taxon>
        <taxon>Acholeplasmatales</taxon>
        <taxon>Acholeplasmataceae</taxon>
        <taxon>Candidatus Phytoplasma</taxon>
        <taxon>16SrIX (Pigeon pea witches'-broom group)</taxon>
    </lineage>
</organism>
<name>A0A0L0ML65_9MOLU</name>
<protein>
    <submittedName>
        <fullName evidence="2">Uncharacterized protein</fullName>
    </submittedName>
</protein>
<gene>
    <name evidence="2" type="ORF">AlmWB_00570</name>
</gene>
<keyword evidence="1" id="KW-0812">Transmembrane</keyword>
<reference evidence="2 3" key="1">
    <citation type="journal article" date="2015" name="BMC Microbiol.">
        <title>'Candidatus Phytoplasma phoenicium' associated with almond witches'-broom disease: from draft genome to genetic diversity among strain populations.</title>
        <authorList>
            <person name="Quaglino F."/>
            <person name="Kube M."/>
            <person name="Jawhari M."/>
            <person name="Abou-Jawdah Y."/>
            <person name="Siewert C."/>
            <person name="Choueiri E."/>
            <person name="Sobh H."/>
            <person name="Casati P."/>
            <person name="Tedeschi R."/>
            <person name="Molino Lova M."/>
            <person name="Alma A."/>
            <person name="Bianco P.A."/>
        </authorList>
    </citation>
    <scope>NUCLEOTIDE SEQUENCE [LARGE SCALE GENOMIC DNA]</scope>
    <source>
        <strain evidence="2 3">SA213</strain>
    </source>
</reference>
<keyword evidence="1" id="KW-0472">Membrane</keyword>
<dbReference type="Proteomes" id="UP000037086">
    <property type="component" value="Unassembled WGS sequence"/>
</dbReference>
<dbReference type="EMBL" id="JPSQ01000004">
    <property type="protein sequence ID" value="KND62744.1"/>
    <property type="molecule type" value="Genomic_DNA"/>
</dbReference>
<comment type="caution">
    <text evidence="2">The sequence shown here is derived from an EMBL/GenBank/DDBJ whole genome shotgun (WGS) entry which is preliminary data.</text>
</comment>